<dbReference type="SUPFAM" id="SSF51161">
    <property type="entry name" value="Trimeric LpxA-like enzymes"/>
    <property type="match status" value="1"/>
</dbReference>
<name>A0A932MM52_UNCTE</name>
<sequence length="169" mass="18256">MLIPYEGRLPKVHPTAWLAETAVLIGDVEVGEESSVWYGCILRGDVMHIRVGKQVNIQDGSILHVERGKYPCILGDAVSVGHLAIVHGCEVGDGALIAMGAIVLNNVKVGAGAVVGAGSVVPEGKVIPPGTLWMGTPAKYVRDLREDERERFRMTAVHYSELKDSYRRA</sequence>
<dbReference type="InterPro" id="IPR050484">
    <property type="entry name" value="Transf_Hexapept/Carb_Anhydrase"/>
</dbReference>
<dbReference type="CDD" id="cd04645">
    <property type="entry name" value="LbH_gamma_CA_like"/>
    <property type="match status" value="1"/>
</dbReference>
<dbReference type="Pfam" id="PF00132">
    <property type="entry name" value="Hexapep"/>
    <property type="match status" value="1"/>
</dbReference>
<comment type="caution">
    <text evidence="1">The sequence shown here is derived from an EMBL/GenBank/DDBJ whole genome shotgun (WGS) entry which is preliminary data.</text>
</comment>
<dbReference type="PANTHER" id="PTHR13061">
    <property type="entry name" value="DYNACTIN SUBUNIT P25"/>
    <property type="match status" value="1"/>
</dbReference>
<dbReference type="PANTHER" id="PTHR13061:SF29">
    <property type="entry name" value="GAMMA CARBONIC ANHYDRASE-LIKE 1, MITOCHONDRIAL-RELATED"/>
    <property type="match status" value="1"/>
</dbReference>
<dbReference type="InterPro" id="IPR011004">
    <property type="entry name" value="Trimer_LpxA-like_sf"/>
</dbReference>
<reference evidence="1" key="1">
    <citation type="submission" date="2020-07" db="EMBL/GenBank/DDBJ databases">
        <title>Huge and variable diversity of episymbiotic CPR bacteria and DPANN archaea in groundwater ecosystems.</title>
        <authorList>
            <person name="He C.Y."/>
            <person name="Keren R."/>
            <person name="Whittaker M."/>
            <person name="Farag I.F."/>
            <person name="Doudna J."/>
            <person name="Cate J.H.D."/>
            <person name="Banfield J.F."/>
        </authorList>
    </citation>
    <scope>NUCLEOTIDE SEQUENCE</scope>
    <source>
        <strain evidence="1">NC_groundwater_763_Ag_S-0.2um_68_21</strain>
    </source>
</reference>
<dbReference type="EMBL" id="JACPUR010000017">
    <property type="protein sequence ID" value="MBI3127270.1"/>
    <property type="molecule type" value="Genomic_DNA"/>
</dbReference>
<organism evidence="1 2">
    <name type="scientific">Tectimicrobiota bacterium</name>
    <dbReference type="NCBI Taxonomy" id="2528274"/>
    <lineage>
        <taxon>Bacteria</taxon>
        <taxon>Pseudomonadati</taxon>
        <taxon>Nitrospinota/Tectimicrobiota group</taxon>
        <taxon>Candidatus Tectimicrobiota</taxon>
    </lineage>
</organism>
<dbReference type="InterPro" id="IPR047324">
    <property type="entry name" value="LbH_gamma_CA-like"/>
</dbReference>
<accession>A0A932MM52</accession>
<protein>
    <submittedName>
        <fullName evidence="1">Gamma carbonic anhydrase family protein</fullName>
    </submittedName>
</protein>
<dbReference type="AlphaFoldDB" id="A0A932MM52"/>
<dbReference type="Proteomes" id="UP000782312">
    <property type="component" value="Unassembled WGS sequence"/>
</dbReference>
<dbReference type="Gene3D" id="2.160.10.10">
    <property type="entry name" value="Hexapeptide repeat proteins"/>
    <property type="match status" value="1"/>
</dbReference>
<gene>
    <name evidence="1" type="ORF">HYZ11_06670</name>
</gene>
<evidence type="ECO:0000313" key="1">
    <source>
        <dbReference type="EMBL" id="MBI3127270.1"/>
    </source>
</evidence>
<dbReference type="InterPro" id="IPR001451">
    <property type="entry name" value="Hexapep"/>
</dbReference>
<proteinExistence type="predicted"/>
<evidence type="ECO:0000313" key="2">
    <source>
        <dbReference type="Proteomes" id="UP000782312"/>
    </source>
</evidence>